<protein>
    <submittedName>
        <fullName evidence="1">Pantothenate kinase</fullName>
    </submittedName>
</protein>
<keyword evidence="1" id="KW-0418">Kinase</keyword>
<organism evidence="1">
    <name type="scientific">mine drainage metagenome</name>
    <dbReference type="NCBI Taxonomy" id="410659"/>
    <lineage>
        <taxon>unclassified sequences</taxon>
        <taxon>metagenomes</taxon>
        <taxon>ecological metagenomes</taxon>
    </lineage>
</organism>
<dbReference type="SUPFAM" id="SSF53067">
    <property type="entry name" value="Actin-like ATPase domain"/>
    <property type="match status" value="1"/>
</dbReference>
<reference evidence="1" key="1">
    <citation type="submission" date="2013-08" db="EMBL/GenBank/DDBJ databases">
        <authorList>
            <person name="Mendez C."/>
            <person name="Richter M."/>
            <person name="Ferrer M."/>
            <person name="Sanchez J."/>
        </authorList>
    </citation>
    <scope>NUCLEOTIDE SEQUENCE</scope>
</reference>
<accession>T1B5E1</accession>
<comment type="caution">
    <text evidence="1">The sequence shown here is derived from an EMBL/GenBank/DDBJ whole genome shotgun (WGS) entry which is preliminary data.</text>
</comment>
<dbReference type="EMBL" id="AUZX01006431">
    <property type="protein sequence ID" value="EQD63653.1"/>
    <property type="molecule type" value="Genomic_DNA"/>
</dbReference>
<name>T1B5E1_9ZZZZ</name>
<dbReference type="InterPro" id="IPR043129">
    <property type="entry name" value="ATPase_NBD"/>
</dbReference>
<feature type="non-terminal residue" evidence="1">
    <location>
        <position position="1"/>
    </location>
</feature>
<evidence type="ECO:0000313" key="1">
    <source>
        <dbReference type="EMBL" id="EQD63653.1"/>
    </source>
</evidence>
<dbReference type="GO" id="GO:0016301">
    <property type="term" value="F:kinase activity"/>
    <property type="evidence" value="ECO:0007669"/>
    <property type="project" value="UniProtKB-KW"/>
</dbReference>
<proteinExistence type="predicted"/>
<keyword evidence="1" id="KW-0808">Transferase</keyword>
<dbReference type="AlphaFoldDB" id="T1B5E1"/>
<dbReference type="Gene3D" id="3.30.420.40">
    <property type="match status" value="1"/>
</dbReference>
<reference evidence="1" key="2">
    <citation type="journal article" date="2014" name="ISME J.">
        <title>Microbial stratification in low pH oxic and suboxic macroscopic growths along an acid mine drainage.</title>
        <authorList>
            <person name="Mendez-Garcia C."/>
            <person name="Mesa V."/>
            <person name="Sprenger R.R."/>
            <person name="Richter M."/>
            <person name="Diez M.S."/>
            <person name="Solano J."/>
            <person name="Bargiela R."/>
            <person name="Golyshina O.V."/>
            <person name="Manteca A."/>
            <person name="Ramos J.L."/>
            <person name="Gallego J.R."/>
            <person name="Llorente I."/>
            <person name="Martins Dos Santos V.A."/>
            <person name="Jensen O.N."/>
            <person name="Pelaez A.I."/>
            <person name="Sanchez J."/>
            <person name="Ferrer M."/>
        </authorList>
    </citation>
    <scope>NUCLEOTIDE SEQUENCE</scope>
</reference>
<sequence>TDAICGLFEEILGKSHIIGTGGLCSVVSPYTKKIEHQEPWLTLHGLRIIYEKNIFTDKLEKKS</sequence>
<gene>
    <name evidence="1" type="ORF">B1A_09028</name>
</gene>